<proteinExistence type="predicted"/>
<evidence type="ECO:0000313" key="3">
    <source>
        <dbReference type="EMBL" id="QPR74212.1"/>
    </source>
</evidence>
<evidence type="ECO:0000256" key="2">
    <source>
        <dbReference type="SAM" id="SignalP"/>
    </source>
</evidence>
<dbReference type="GeneID" id="92860000"/>
<protein>
    <submittedName>
        <fullName evidence="3">YhcN/YlaJ family sporulation lipoprotein</fullName>
    </submittedName>
</protein>
<dbReference type="Proteomes" id="UP000595038">
    <property type="component" value="Chromosome"/>
</dbReference>
<keyword evidence="3" id="KW-0449">Lipoprotein</keyword>
<feature type="chain" id="PRO_5044063400" evidence="2">
    <location>
        <begin position="24"/>
        <end position="207"/>
    </location>
</feature>
<reference evidence="4 5" key="1">
    <citation type="submission" date="2019-06" db="EMBL/GenBank/DDBJ databases">
        <title>Genome sequence analysis of &gt;100 Bacillus licheniformis strains suggests intrinsic resistance to this species.</title>
        <authorList>
            <person name="Wels M."/>
            <person name="Siezen R.J."/>
            <person name="Johansen E."/>
            <person name="Stuer-Lauridsen B."/>
            <person name="Bjerre K."/>
            <person name="Nielsen B.K.K."/>
        </authorList>
    </citation>
    <scope>NUCLEOTIDE SEQUENCE [LARGE SCALE GENOMIC DNA]</scope>
    <source>
        <strain evidence="4 5">BAC-16736</strain>
    </source>
</reference>
<reference evidence="3 6" key="2">
    <citation type="submission" date="2020-12" db="EMBL/GenBank/DDBJ databases">
        <title>FDA dAtabase for Regulatory Grade micrObial Sequences (FDA-ARGOS): Supporting development and validation of Infectious Disease Dx tests.</title>
        <authorList>
            <person name="Nelson B."/>
            <person name="Plummer A."/>
            <person name="Tallon L."/>
            <person name="Sadzewicz L."/>
            <person name="Zhao X."/>
            <person name="Boylan J."/>
            <person name="Ott S."/>
            <person name="Bowen H."/>
            <person name="Vavikolanu K."/>
            <person name="Mehta A."/>
            <person name="Aluvathingal J."/>
            <person name="Nadendla S."/>
            <person name="Myers T."/>
            <person name="Yan Y."/>
            <person name="Sichtig H."/>
        </authorList>
    </citation>
    <scope>NUCLEOTIDE SEQUENCE [LARGE SCALE GENOMIC DNA]</scope>
    <source>
        <strain evidence="3 6">FDAARGOS_923</strain>
    </source>
</reference>
<dbReference type="OMA" id="YHVYISD"/>
<evidence type="ECO:0000256" key="1">
    <source>
        <dbReference type="SAM" id="MobiDB-lite"/>
    </source>
</evidence>
<keyword evidence="2" id="KW-0732">Signal</keyword>
<dbReference type="Pfam" id="PF09580">
    <property type="entry name" value="Spore_YhcN_YlaJ"/>
    <property type="match status" value="1"/>
</dbReference>
<feature type="signal peptide" evidence="2">
    <location>
        <begin position="1"/>
        <end position="23"/>
    </location>
</feature>
<feature type="region of interest" description="Disordered" evidence="1">
    <location>
        <begin position="177"/>
        <end position="207"/>
    </location>
</feature>
<sequence>MNKKILLAGLVALPLAGCQTALNDTEHNIYDEDGNTVHVADKNPQYQEKFRNDNRKGRFGYARHQATPVANKEEMQAPQIDREEMAHIISSLTVQLPNIQDASALVTDEEALVVYKTDSGQRKQTADQVKKTAASVVPRYYHIYISDDPDMMQSVANFSRLGANSRNVDQLMADTIKEMQKSPQGKTTTGTDENGNDLDGKGKATES</sequence>
<dbReference type="Proteomes" id="UP000435910">
    <property type="component" value="Unassembled WGS sequence"/>
</dbReference>
<name>A0A1Y0YT52_BACLI</name>
<accession>A0A1Y0YT52</accession>
<feature type="compositionally biased region" description="Basic and acidic residues" evidence="1">
    <location>
        <begin position="198"/>
        <end position="207"/>
    </location>
</feature>
<evidence type="ECO:0000313" key="4">
    <source>
        <dbReference type="EMBL" id="TWL31659.1"/>
    </source>
</evidence>
<evidence type="ECO:0000313" key="5">
    <source>
        <dbReference type="Proteomes" id="UP000435910"/>
    </source>
</evidence>
<dbReference type="RefSeq" id="WP_003184979.1">
    <property type="nucleotide sequence ID" value="NZ_BEXU01000021.1"/>
</dbReference>
<dbReference type="EMBL" id="CP065647">
    <property type="protein sequence ID" value="QPR74212.1"/>
    <property type="molecule type" value="Genomic_DNA"/>
</dbReference>
<dbReference type="AlphaFoldDB" id="A0A1Y0YT52"/>
<organism evidence="4 5">
    <name type="scientific">Bacillus licheniformis</name>
    <dbReference type="NCBI Taxonomy" id="1402"/>
    <lineage>
        <taxon>Bacteria</taxon>
        <taxon>Bacillati</taxon>
        <taxon>Bacillota</taxon>
        <taxon>Bacilli</taxon>
        <taxon>Bacillales</taxon>
        <taxon>Bacillaceae</taxon>
        <taxon>Bacillus</taxon>
    </lineage>
</organism>
<dbReference type="InterPro" id="IPR019076">
    <property type="entry name" value="Spore_lipoprot_YhcN/YlaJ-like"/>
</dbReference>
<gene>
    <name evidence="4" type="ORF">CHCC16736_0827</name>
    <name evidence="3" type="ORF">I6G80_08080</name>
</gene>
<dbReference type="EMBL" id="NILC01000010">
    <property type="protein sequence ID" value="TWL31659.1"/>
    <property type="molecule type" value="Genomic_DNA"/>
</dbReference>
<feature type="compositionally biased region" description="Polar residues" evidence="1">
    <location>
        <begin position="181"/>
        <end position="193"/>
    </location>
</feature>
<evidence type="ECO:0000313" key="6">
    <source>
        <dbReference type="Proteomes" id="UP000595038"/>
    </source>
</evidence>